<evidence type="ECO:0000256" key="1">
    <source>
        <dbReference type="SAM" id="MobiDB-lite"/>
    </source>
</evidence>
<protein>
    <submittedName>
        <fullName evidence="2">Uncharacterized protein</fullName>
    </submittedName>
</protein>
<evidence type="ECO:0000313" key="3">
    <source>
        <dbReference type="EMBL" id="GES92465.1"/>
    </source>
</evidence>
<sequence>MVLHLGKETVLWSPGKWTLKQRQQRETFTAVVDGVPDSLRKQYLPVQDYDSQDPFFKDFDFKSYEIIKFGGRNRLIAYFETYEQMKTALESSFHLDGQDYRWTRPTSSSPKKKSGRQGLPQTQPKARRVPRNDQAAMRKARIR</sequence>
<evidence type="ECO:0000313" key="4">
    <source>
        <dbReference type="Proteomes" id="UP000247702"/>
    </source>
</evidence>
<keyword evidence="4" id="KW-1185">Reference proteome</keyword>
<dbReference type="EMBL" id="BLAL01000215">
    <property type="protein sequence ID" value="GES92465.1"/>
    <property type="molecule type" value="Genomic_DNA"/>
</dbReference>
<feature type="region of interest" description="Disordered" evidence="1">
    <location>
        <begin position="99"/>
        <end position="143"/>
    </location>
</feature>
<evidence type="ECO:0000313" key="2">
    <source>
        <dbReference type="EMBL" id="GBC04819.1"/>
    </source>
</evidence>
<gene>
    <name evidence="3" type="ORF">RCL2_001924000</name>
    <name evidence="2" type="ORF">RclHR1_00590005</name>
</gene>
<accession>A0A2Z6SH77</accession>
<dbReference type="Proteomes" id="UP000247702">
    <property type="component" value="Unassembled WGS sequence"/>
</dbReference>
<dbReference type="EMBL" id="BEXD01003970">
    <property type="protein sequence ID" value="GBC04819.1"/>
    <property type="molecule type" value="Genomic_DNA"/>
</dbReference>
<dbReference type="Proteomes" id="UP000615446">
    <property type="component" value="Unassembled WGS sequence"/>
</dbReference>
<comment type="caution">
    <text evidence="2">The sequence shown here is derived from an EMBL/GenBank/DDBJ whole genome shotgun (WGS) entry which is preliminary data.</text>
</comment>
<proteinExistence type="predicted"/>
<reference evidence="3" key="2">
    <citation type="submission" date="2019-10" db="EMBL/GenBank/DDBJ databases">
        <title>Conservation and host-specific expression of non-tandemly repeated heterogenous ribosome RNA gene in arbuscular mycorrhizal fungi.</title>
        <authorList>
            <person name="Maeda T."/>
            <person name="Kobayashi Y."/>
            <person name="Nakagawa T."/>
            <person name="Ezawa T."/>
            <person name="Yamaguchi K."/>
            <person name="Bino T."/>
            <person name="Nishimoto Y."/>
            <person name="Shigenobu S."/>
            <person name="Kawaguchi M."/>
        </authorList>
    </citation>
    <scope>NUCLEOTIDE SEQUENCE</scope>
    <source>
        <strain evidence="3">HR1</strain>
    </source>
</reference>
<dbReference type="AlphaFoldDB" id="A0A2Z6SH77"/>
<organism evidence="2 4">
    <name type="scientific">Rhizophagus clarus</name>
    <dbReference type="NCBI Taxonomy" id="94130"/>
    <lineage>
        <taxon>Eukaryota</taxon>
        <taxon>Fungi</taxon>
        <taxon>Fungi incertae sedis</taxon>
        <taxon>Mucoromycota</taxon>
        <taxon>Glomeromycotina</taxon>
        <taxon>Glomeromycetes</taxon>
        <taxon>Glomerales</taxon>
        <taxon>Glomeraceae</taxon>
        <taxon>Rhizophagus</taxon>
    </lineage>
</organism>
<reference evidence="2 4" key="1">
    <citation type="submission" date="2017-11" db="EMBL/GenBank/DDBJ databases">
        <title>The genome of Rhizophagus clarus HR1 reveals common genetic basis of auxotrophy among arbuscular mycorrhizal fungi.</title>
        <authorList>
            <person name="Kobayashi Y."/>
        </authorList>
    </citation>
    <scope>NUCLEOTIDE SEQUENCE [LARGE SCALE GENOMIC DNA]</scope>
    <source>
        <strain evidence="2 4">HR1</strain>
    </source>
</reference>
<name>A0A2Z6SH77_9GLOM</name>